<keyword evidence="2" id="KW-1185">Reference proteome</keyword>
<organism evidence="1 2">
    <name type="scientific">Roseimaritima ulvae</name>
    <dbReference type="NCBI Taxonomy" id="980254"/>
    <lineage>
        <taxon>Bacteria</taxon>
        <taxon>Pseudomonadati</taxon>
        <taxon>Planctomycetota</taxon>
        <taxon>Planctomycetia</taxon>
        <taxon>Pirellulales</taxon>
        <taxon>Pirellulaceae</taxon>
        <taxon>Roseimaritima</taxon>
    </lineage>
</organism>
<name>A0A5B9R0A9_9BACT</name>
<dbReference type="AlphaFoldDB" id="A0A5B9R0A9"/>
<proteinExistence type="predicted"/>
<protein>
    <submittedName>
        <fullName evidence="1">Uncharacterized protein</fullName>
    </submittedName>
</protein>
<evidence type="ECO:0000313" key="1">
    <source>
        <dbReference type="EMBL" id="QEG39701.1"/>
    </source>
</evidence>
<evidence type="ECO:0000313" key="2">
    <source>
        <dbReference type="Proteomes" id="UP000325286"/>
    </source>
</evidence>
<dbReference type="OrthoDB" id="5497069at2"/>
<dbReference type="Proteomes" id="UP000325286">
    <property type="component" value="Chromosome"/>
</dbReference>
<gene>
    <name evidence="1" type="ORF">UC8_16990</name>
</gene>
<accession>A0A5B9R0A9</accession>
<dbReference type="RefSeq" id="WP_068142083.1">
    <property type="nucleotide sequence ID" value="NZ_CP042914.1"/>
</dbReference>
<reference evidence="1 2" key="1">
    <citation type="submission" date="2019-08" db="EMBL/GenBank/DDBJ databases">
        <title>Deep-cultivation of Planctomycetes and their phenomic and genomic characterization uncovers novel biology.</title>
        <authorList>
            <person name="Wiegand S."/>
            <person name="Jogler M."/>
            <person name="Boedeker C."/>
            <person name="Pinto D."/>
            <person name="Vollmers J."/>
            <person name="Rivas-Marin E."/>
            <person name="Kohn T."/>
            <person name="Peeters S.H."/>
            <person name="Heuer A."/>
            <person name="Rast P."/>
            <person name="Oberbeckmann S."/>
            <person name="Bunk B."/>
            <person name="Jeske O."/>
            <person name="Meyerdierks A."/>
            <person name="Storesund J.E."/>
            <person name="Kallscheuer N."/>
            <person name="Luecker S."/>
            <person name="Lage O.M."/>
            <person name="Pohl T."/>
            <person name="Merkel B.J."/>
            <person name="Hornburger P."/>
            <person name="Mueller R.-W."/>
            <person name="Bruemmer F."/>
            <person name="Labrenz M."/>
            <person name="Spormann A.M."/>
            <person name="Op den Camp H."/>
            <person name="Overmann J."/>
            <person name="Amann R."/>
            <person name="Jetten M.S.M."/>
            <person name="Mascher T."/>
            <person name="Medema M.H."/>
            <person name="Devos D.P."/>
            <person name="Kaster A.-K."/>
            <person name="Ovreas L."/>
            <person name="Rohde M."/>
            <person name="Galperin M.Y."/>
            <person name="Jogler C."/>
        </authorList>
    </citation>
    <scope>NUCLEOTIDE SEQUENCE [LARGE SCALE GENOMIC DNA]</scope>
    <source>
        <strain evidence="1 2">UC8</strain>
    </source>
</reference>
<dbReference type="EMBL" id="CP042914">
    <property type="protein sequence ID" value="QEG39701.1"/>
    <property type="molecule type" value="Genomic_DNA"/>
</dbReference>
<dbReference type="KEGG" id="rul:UC8_16990"/>
<sequence>MNRIERIRQLCGHGSLEQAGGAEPYQQVATWHAIVCSRLGRSLERRRRTFDYLQQAVLKTKRDGAALLVVAGTAPEPWVRRAAELFHVPLQVLEATEPHSRDRLLVGAADRVFAVWVRRRGKIAELLGRRLAVCGDESTWVAVNEDADCAARSLIARGAVGWYLPEPDLQGSAVPATGDRAAILKAQAVDWTQYLVHCTRGRGGPLPGQSEAQYHDEVLLGGEGGRPATAAETLRKILASGWLLGAARVSRREFPVVCWSEVPLPKCLARRIFRPHLGRWDYEPFGLAVRKSAAQRLGIQPVIYGTAAERERLPVDQRWRFQAQGTRVDWRNEKEWRCRGSLDLSRVSADEALVFVGEPGAVAATAAVSPWPVVDVATFLCSAKGVQ</sequence>